<dbReference type="Pfam" id="PF06527">
    <property type="entry name" value="TniQ"/>
    <property type="match status" value="1"/>
</dbReference>
<proteinExistence type="predicted"/>
<sequence>MSILFALPPVTTQTAVGLTPRSTLHALPPLGLGTSEVESLTSYFCRLANSHACTTNDLSKFIIERIEPGRWETHQGTSGKSRFVWYQRSISGLGDSALSWAGMLSALTGVTTLRQLTLLPLQGCVASKGLMATQARWCPHCLAEDQREGRQPYFRLAWDISMNRICSRHHAELVARCPHCSASNIRHTANFVVPGWCTACDCFLGSFLPEGQAAPPTVEQKLEIEQARCIGQLLAAMSTSPKTGPSFTPDIASFHQGIERLIGDMDGGVAAHFARRLGVRKSTIHYWRTSRTPLTLDVLVRIATHCSISLASLLQGKLKGWHPSSTIQQLALKLDYPPTKQHRPKRQHDWDAIRQHLQSELNEAEPRSVTAIAKALDIDVRHLYIQATAEARALGERYVQHLRQRALKTQAVLHEELQRACQTLRDNDEAITVAQVANLVAPKTLNSTRHLYTVLSNLTGHAANDATA</sequence>
<gene>
    <name evidence="2" type="ORF">ABRZ09_04090</name>
</gene>
<dbReference type="PROSITE" id="PS50943">
    <property type="entry name" value="HTH_CROC1"/>
    <property type="match status" value="1"/>
</dbReference>
<dbReference type="GO" id="GO:0003677">
    <property type="term" value="F:DNA binding"/>
    <property type="evidence" value="ECO:0007669"/>
    <property type="project" value="InterPro"/>
</dbReference>
<dbReference type="RefSeq" id="WP_368647348.1">
    <property type="nucleotide sequence ID" value="NZ_CP158255.1"/>
</dbReference>
<protein>
    <submittedName>
        <fullName evidence="2">Helix-turn-helix domain-containing protein</fullName>
    </submittedName>
</protein>
<reference evidence="2" key="1">
    <citation type="submission" date="2024-05" db="EMBL/GenBank/DDBJ databases">
        <authorList>
            <person name="Luo Y.-C."/>
            <person name="Nicholds J."/>
            <person name="Mortimer T."/>
            <person name="Maboni G."/>
        </authorList>
    </citation>
    <scope>NUCLEOTIDE SEQUENCE</scope>
    <source>
        <strain evidence="2">151108</strain>
    </source>
</reference>
<feature type="domain" description="HTH cro/C1-type" evidence="1">
    <location>
        <begin position="273"/>
        <end position="313"/>
    </location>
</feature>
<dbReference type="SUPFAM" id="SSF47413">
    <property type="entry name" value="lambda repressor-like DNA-binding domains"/>
    <property type="match status" value="1"/>
</dbReference>
<evidence type="ECO:0000259" key="1">
    <source>
        <dbReference type="PROSITE" id="PS50943"/>
    </source>
</evidence>
<dbReference type="InterPro" id="IPR001387">
    <property type="entry name" value="Cro/C1-type_HTH"/>
</dbReference>
<dbReference type="AlphaFoldDB" id="A0AB39DB23"/>
<dbReference type="EMBL" id="CP158255">
    <property type="protein sequence ID" value="XDJ51046.1"/>
    <property type="molecule type" value="Genomic_DNA"/>
</dbReference>
<dbReference type="CDD" id="cd00093">
    <property type="entry name" value="HTH_XRE"/>
    <property type="match status" value="1"/>
</dbReference>
<dbReference type="InterPro" id="IPR009492">
    <property type="entry name" value="TniQ"/>
</dbReference>
<dbReference type="InterPro" id="IPR010982">
    <property type="entry name" value="Lambda_DNA-bd_dom_sf"/>
</dbReference>
<accession>A0AB39DB23</accession>
<organism evidence="2">
    <name type="scientific">Castellaniella ginsengisoli</name>
    <dbReference type="NCBI Taxonomy" id="546114"/>
    <lineage>
        <taxon>Bacteria</taxon>
        <taxon>Pseudomonadati</taxon>
        <taxon>Pseudomonadota</taxon>
        <taxon>Betaproteobacteria</taxon>
        <taxon>Burkholderiales</taxon>
        <taxon>Alcaligenaceae</taxon>
        <taxon>Castellaniella</taxon>
    </lineage>
</organism>
<name>A0AB39DB23_9BURK</name>
<evidence type="ECO:0000313" key="2">
    <source>
        <dbReference type="EMBL" id="XDJ51046.1"/>
    </source>
</evidence>